<evidence type="ECO:0000313" key="7">
    <source>
        <dbReference type="Proteomes" id="UP000647241"/>
    </source>
</evidence>
<feature type="transmembrane region" description="Helical" evidence="5">
    <location>
        <begin position="79"/>
        <end position="102"/>
    </location>
</feature>
<keyword evidence="2 5" id="KW-0812">Transmembrane</keyword>
<dbReference type="Proteomes" id="UP000647241">
    <property type="component" value="Unassembled WGS sequence"/>
</dbReference>
<sequence length="134" mass="14804">MTTFNKSLNASWWALRIALGVGPILSGIDKYFNKLTDWEMYLSPYATKIVPISTPTFMHVVGAVEIVAGLIVLSRWTKIGSYIVMLWLVAIALNLLTTGMFYDIAVRDLEIAVGAFVLSQLSAARETYGQEAVN</sequence>
<dbReference type="Pfam" id="PF07681">
    <property type="entry name" value="DoxX"/>
    <property type="match status" value="1"/>
</dbReference>
<dbReference type="InterPro" id="IPR032808">
    <property type="entry name" value="DoxX"/>
</dbReference>
<evidence type="ECO:0000256" key="5">
    <source>
        <dbReference type="SAM" id="Phobius"/>
    </source>
</evidence>
<feature type="transmembrane region" description="Helical" evidence="5">
    <location>
        <begin position="12"/>
        <end position="28"/>
    </location>
</feature>
<dbReference type="GO" id="GO:0016020">
    <property type="term" value="C:membrane"/>
    <property type="evidence" value="ECO:0007669"/>
    <property type="project" value="UniProtKB-SubCell"/>
</dbReference>
<reference evidence="6" key="1">
    <citation type="journal article" date="2014" name="Int. J. Syst. Evol. Microbiol.">
        <title>Complete genome sequence of Corynebacterium casei LMG S-19264T (=DSM 44701T), isolated from a smear-ripened cheese.</title>
        <authorList>
            <consortium name="US DOE Joint Genome Institute (JGI-PGF)"/>
            <person name="Walter F."/>
            <person name="Albersmeier A."/>
            <person name="Kalinowski J."/>
            <person name="Ruckert C."/>
        </authorList>
    </citation>
    <scope>NUCLEOTIDE SEQUENCE</scope>
    <source>
        <strain evidence="6">CGMCC 1.12997</strain>
    </source>
</reference>
<protein>
    <recommendedName>
        <fullName evidence="8">DoxX-like protein</fullName>
    </recommendedName>
</protein>
<comment type="subcellular location">
    <subcellularLocation>
        <location evidence="1">Membrane</location>
        <topology evidence="1">Multi-pass membrane protein</topology>
    </subcellularLocation>
</comment>
<keyword evidence="7" id="KW-1185">Reference proteome</keyword>
<organism evidence="6 7">
    <name type="scientific">Edaphobacter dinghuensis</name>
    <dbReference type="NCBI Taxonomy" id="1560005"/>
    <lineage>
        <taxon>Bacteria</taxon>
        <taxon>Pseudomonadati</taxon>
        <taxon>Acidobacteriota</taxon>
        <taxon>Terriglobia</taxon>
        <taxon>Terriglobales</taxon>
        <taxon>Acidobacteriaceae</taxon>
        <taxon>Edaphobacter</taxon>
    </lineage>
</organism>
<reference evidence="6" key="2">
    <citation type="submission" date="2020-09" db="EMBL/GenBank/DDBJ databases">
        <authorList>
            <person name="Sun Q."/>
            <person name="Zhou Y."/>
        </authorList>
    </citation>
    <scope>NUCLEOTIDE SEQUENCE</scope>
    <source>
        <strain evidence="6">CGMCC 1.12997</strain>
    </source>
</reference>
<evidence type="ECO:0000256" key="3">
    <source>
        <dbReference type="ARBA" id="ARBA00022989"/>
    </source>
</evidence>
<keyword evidence="3 5" id="KW-1133">Transmembrane helix</keyword>
<dbReference type="EMBL" id="BMGT01000001">
    <property type="protein sequence ID" value="GGG69768.1"/>
    <property type="molecule type" value="Genomic_DNA"/>
</dbReference>
<evidence type="ECO:0000256" key="2">
    <source>
        <dbReference type="ARBA" id="ARBA00022692"/>
    </source>
</evidence>
<proteinExistence type="predicted"/>
<evidence type="ECO:0000313" key="6">
    <source>
        <dbReference type="EMBL" id="GGG69768.1"/>
    </source>
</evidence>
<name>A0A917H6X9_9BACT</name>
<evidence type="ECO:0000256" key="4">
    <source>
        <dbReference type="ARBA" id="ARBA00023136"/>
    </source>
</evidence>
<comment type="caution">
    <text evidence="6">The sequence shown here is derived from an EMBL/GenBank/DDBJ whole genome shotgun (WGS) entry which is preliminary data.</text>
</comment>
<keyword evidence="4 5" id="KW-0472">Membrane</keyword>
<gene>
    <name evidence="6" type="ORF">GCM10011585_09840</name>
</gene>
<dbReference type="RefSeq" id="WP_188552985.1">
    <property type="nucleotide sequence ID" value="NZ_BMGT01000001.1"/>
</dbReference>
<feature type="transmembrane region" description="Helical" evidence="5">
    <location>
        <begin position="49"/>
        <end position="73"/>
    </location>
</feature>
<dbReference type="AlphaFoldDB" id="A0A917H6X9"/>
<accession>A0A917H6X9</accession>
<evidence type="ECO:0000256" key="1">
    <source>
        <dbReference type="ARBA" id="ARBA00004141"/>
    </source>
</evidence>
<evidence type="ECO:0008006" key="8">
    <source>
        <dbReference type="Google" id="ProtNLM"/>
    </source>
</evidence>